<keyword evidence="2" id="KW-1185">Reference proteome</keyword>
<reference evidence="1" key="1">
    <citation type="submission" date="2017-07" db="EMBL/GenBank/DDBJ databases">
        <title>Taro Niue Genome Assembly and Annotation.</title>
        <authorList>
            <person name="Atibalentja N."/>
            <person name="Keating K."/>
            <person name="Fields C.J."/>
        </authorList>
    </citation>
    <scope>NUCLEOTIDE SEQUENCE</scope>
    <source>
        <strain evidence="1">Niue_2</strain>
        <tissue evidence="1">Leaf</tissue>
    </source>
</reference>
<evidence type="ECO:0000313" key="2">
    <source>
        <dbReference type="Proteomes" id="UP000652761"/>
    </source>
</evidence>
<dbReference type="AlphaFoldDB" id="A0A843WK31"/>
<organism evidence="1 2">
    <name type="scientific">Colocasia esculenta</name>
    <name type="common">Wild taro</name>
    <name type="synonym">Arum esculentum</name>
    <dbReference type="NCBI Taxonomy" id="4460"/>
    <lineage>
        <taxon>Eukaryota</taxon>
        <taxon>Viridiplantae</taxon>
        <taxon>Streptophyta</taxon>
        <taxon>Embryophyta</taxon>
        <taxon>Tracheophyta</taxon>
        <taxon>Spermatophyta</taxon>
        <taxon>Magnoliopsida</taxon>
        <taxon>Liliopsida</taxon>
        <taxon>Araceae</taxon>
        <taxon>Aroideae</taxon>
        <taxon>Colocasieae</taxon>
        <taxon>Colocasia</taxon>
    </lineage>
</organism>
<proteinExistence type="predicted"/>
<comment type="caution">
    <text evidence="1">The sequence shown here is derived from an EMBL/GenBank/DDBJ whole genome shotgun (WGS) entry which is preliminary data.</text>
</comment>
<dbReference type="Proteomes" id="UP000652761">
    <property type="component" value="Unassembled WGS sequence"/>
</dbReference>
<accession>A0A843WK31</accession>
<gene>
    <name evidence="1" type="ORF">Taro_037706</name>
</gene>
<protein>
    <submittedName>
        <fullName evidence="1">Uncharacterized protein</fullName>
    </submittedName>
</protein>
<sequence>MLPVPGMSGASEGVFVSPSGSGVYNLIVRFRGYIAEYGRFQGFLERSFDNELIASSQYCCILWLCSGWS</sequence>
<dbReference type="EMBL" id="NMUH01003307">
    <property type="protein sequence ID" value="MQM04905.1"/>
    <property type="molecule type" value="Genomic_DNA"/>
</dbReference>
<name>A0A843WK31_COLES</name>
<evidence type="ECO:0000313" key="1">
    <source>
        <dbReference type="EMBL" id="MQM04905.1"/>
    </source>
</evidence>